<dbReference type="InterPro" id="IPR045864">
    <property type="entry name" value="aa-tRNA-synth_II/BPL/LPL"/>
</dbReference>
<organism evidence="1 2">
    <name type="scientific">Vanrija albida</name>
    <dbReference type="NCBI Taxonomy" id="181172"/>
    <lineage>
        <taxon>Eukaryota</taxon>
        <taxon>Fungi</taxon>
        <taxon>Dikarya</taxon>
        <taxon>Basidiomycota</taxon>
        <taxon>Agaricomycotina</taxon>
        <taxon>Tremellomycetes</taxon>
        <taxon>Trichosporonales</taxon>
        <taxon>Trichosporonaceae</taxon>
        <taxon>Vanrija</taxon>
    </lineage>
</organism>
<dbReference type="SUPFAM" id="SSF55681">
    <property type="entry name" value="Class II aaRS and biotin synthetases"/>
    <property type="match status" value="1"/>
</dbReference>
<protein>
    <submittedName>
        <fullName evidence="1">Uncharacterized protein</fullName>
    </submittedName>
</protein>
<dbReference type="Gene3D" id="3.30.930.10">
    <property type="entry name" value="Bira Bifunctional Protein, Domain 2"/>
    <property type="match status" value="1"/>
</dbReference>
<dbReference type="Gene3D" id="3.30.390.50">
    <property type="entry name" value="CO dehydrogenase flavoprotein, C-terminal domain"/>
    <property type="match status" value="1"/>
</dbReference>
<proteinExistence type="predicted"/>
<dbReference type="RefSeq" id="XP_069211217.1">
    <property type="nucleotide sequence ID" value="XM_069350831.1"/>
</dbReference>
<evidence type="ECO:0000313" key="2">
    <source>
        <dbReference type="Proteomes" id="UP001565368"/>
    </source>
</evidence>
<dbReference type="PANTHER" id="PTHR12561">
    <property type="entry name" value="LIPOATE-PROTEIN LIGASE"/>
    <property type="match status" value="1"/>
</dbReference>
<reference evidence="1 2" key="1">
    <citation type="submission" date="2023-08" db="EMBL/GenBank/DDBJ databases">
        <title>Annotated Genome Sequence of Vanrija albida AlHP1.</title>
        <authorList>
            <person name="Herzog R."/>
        </authorList>
    </citation>
    <scope>NUCLEOTIDE SEQUENCE [LARGE SCALE GENOMIC DNA]</scope>
    <source>
        <strain evidence="1 2">AlHP1</strain>
    </source>
</reference>
<gene>
    <name evidence="1" type="ORF">Q8F55_002224</name>
</gene>
<sequence>MLISSDVSTLGRALHSDSPHLETKGIASFRSAVSTLNAHRARKDEITHDDFVAALTEEFGDAYPGHLEQHVVNEGDVALPKVWDGVKDLTSWEWQYGQTPEFTNRLDAELSIGRVTATLASRHALLTQFSLELARADEDAQDALNAISTALIGKRYEALGGAEADVPADVPPALAAEVLGWLRTSM</sequence>
<name>A0ABR3QA74_9TREE</name>
<dbReference type="PANTHER" id="PTHR12561:SF3">
    <property type="entry name" value="LIPOYLTRANSFERASE 1, MITOCHONDRIAL"/>
    <property type="match status" value="1"/>
</dbReference>
<dbReference type="InterPro" id="IPR004562">
    <property type="entry name" value="LipoylTrfase_LipoateP_Ligase"/>
</dbReference>
<dbReference type="GeneID" id="95983267"/>
<dbReference type="EMBL" id="JBBXJM010000002">
    <property type="protein sequence ID" value="KAL1411273.1"/>
    <property type="molecule type" value="Genomic_DNA"/>
</dbReference>
<dbReference type="Proteomes" id="UP001565368">
    <property type="component" value="Unassembled WGS sequence"/>
</dbReference>
<evidence type="ECO:0000313" key="1">
    <source>
        <dbReference type="EMBL" id="KAL1411273.1"/>
    </source>
</evidence>
<keyword evidence="2" id="KW-1185">Reference proteome</keyword>
<comment type="caution">
    <text evidence="1">The sequence shown here is derived from an EMBL/GenBank/DDBJ whole genome shotgun (WGS) entry which is preliminary data.</text>
</comment>
<accession>A0ABR3QA74</accession>